<dbReference type="CDD" id="cd02440">
    <property type="entry name" value="AdoMet_MTases"/>
    <property type="match status" value="1"/>
</dbReference>
<organism evidence="4 6">
    <name type="scientific">Didymodactylos carnosus</name>
    <dbReference type="NCBI Taxonomy" id="1234261"/>
    <lineage>
        <taxon>Eukaryota</taxon>
        <taxon>Metazoa</taxon>
        <taxon>Spiralia</taxon>
        <taxon>Gnathifera</taxon>
        <taxon>Rotifera</taxon>
        <taxon>Eurotatoria</taxon>
        <taxon>Bdelloidea</taxon>
        <taxon>Philodinida</taxon>
        <taxon>Philodinidae</taxon>
        <taxon>Didymodactylos</taxon>
    </lineage>
</organism>
<evidence type="ECO:0000313" key="4">
    <source>
        <dbReference type="EMBL" id="CAF1521386.1"/>
    </source>
</evidence>
<dbReference type="OrthoDB" id="540004at2759"/>
<accession>A0A815V0M3</accession>
<dbReference type="AlphaFoldDB" id="A0A815V0M3"/>
<dbReference type="Proteomes" id="UP000663829">
    <property type="component" value="Unassembled WGS sequence"/>
</dbReference>
<feature type="transmembrane region" description="Helical" evidence="2">
    <location>
        <begin position="260"/>
        <end position="278"/>
    </location>
</feature>
<dbReference type="SUPFAM" id="SSF53335">
    <property type="entry name" value="S-adenosyl-L-methionine-dependent methyltransferases"/>
    <property type="match status" value="1"/>
</dbReference>
<evidence type="ECO:0000313" key="5">
    <source>
        <dbReference type="EMBL" id="CAF4380706.1"/>
    </source>
</evidence>
<proteinExistence type="predicted"/>
<dbReference type="PANTHER" id="PTHR43861">
    <property type="entry name" value="TRANS-ACONITATE 2-METHYLTRANSFERASE-RELATED"/>
    <property type="match status" value="1"/>
</dbReference>
<name>A0A815V0M3_9BILA</name>
<dbReference type="InterPro" id="IPR041698">
    <property type="entry name" value="Methyltransf_25"/>
</dbReference>
<evidence type="ECO:0000256" key="1">
    <source>
        <dbReference type="ARBA" id="ARBA00022679"/>
    </source>
</evidence>
<dbReference type="Pfam" id="PF13649">
    <property type="entry name" value="Methyltransf_25"/>
    <property type="match status" value="1"/>
</dbReference>
<keyword evidence="2" id="KW-0472">Membrane</keyword>
<keyword evidence="2" id="KW-0812">Transmembrane</keyword>
<protein>
    <recommendedName>
        <fullName evidence="3">Methyltransferase domain-containing protein</fullName>
    </recommendedName>
</protein>
<keyword evidence="1" id="KW-0808">Transferase</keyword>
<keyword evidence="2" id="KW-1133">Transmembrane helix</keyword>
<evidence type="ECO:0000259" key="3">
    <source>
        <dbReference type="Pfam" id="PF13649"/>
    </source>
</evidence>
<dbReference type="Gene3D" id="3.40.50.150">
    <property type="entry name" value="Vaccinia Virus protein VP39"/>
    <property type="match status" value="1"/>
</dbReference>
<gene>
    <name evidence="4" type="ORF">GPM918_LOCUS37568</name>
    <name evidence="5" type="ORF">SRO942_LOCUS38340</name>
</gene>
<dbReference type="GO" id="GO:0016740">
    <property type="term" value="F:transferase activity"/>
    <property type="evidence" value="ECO:0007669"/>
    <property type="project" value="UniProtKB-KW"/>
</dbReference>
<evidence type="ECO:0000256" key="2">
    <source>
        <dbReference type="SAM" id="Phobius"/>
    </source>
</evidence>
<sequence length="289" mass="33385">MLEQYNDPSVVSNYFQNKRSSLDILEFQCVIRRAIEKFHSNLPIVKALDVGCGEGSLGKYLLNEDIVASMVGVDGSQKVIELANRMKNDDNRLQYHNENAINLSKLLTLDEKFRLVVSVNMLNHAENIEMLYSMVKNIFNQCSGYFIGIIPNPFFDFQENDENKSVKYGNKKIGKKHPLKDGDDIYVIVGSGTDHAVELKDHWYSASSYESVFIKAGFESFQWLQFEELASDEEKQHFSDYFTNPPHIAFSAVIRKEGHFIAIMNTFLSAFLFYFSFCDHFNFKLKRRE</sequence>
<reference evidence="4" key="1">
    <citation type="submission" date="2021-02" db="EMBL/GenBank/DDBJ databases">
        <authorList>
            <person name="Nowell W R."/>
        </authorList>
    </citation>
    <scope>NUCLEOTIDE SEQUENCE</scope>
</reference>
<dbReference type="Proteomes" id="UP000681722">
    <property type="component" value="Unassembled WGS sequence"/>
</dbReference>
<comment type="caution">
    <text evidence="4">The sequence shown here is derived from an EMBL/GenBank/DDBJ whole genome shotgun (WGS) entry which is preliminary data.</text>
</comment>
<dbReference type="EMBL" id="CAJOBC010089460">
    <property type="protein sequence ID" value="CAF4380706.1"/>
    <property type="molecule type" value="Genomic_DNA"/>
</dbReference>
<dbReference type="EMBL" id="CAJNOQ010023902">
    <property type="protein sequence ID" value="CAF1521386.1"/>
    <property type="molecule type" value="Genomic_DNA"/>
</dbReference>
<feature type="domain" description="Methyltransferase" evidence="3">
    <location>
        <begin position="48"/>
        <end position="129"/>
    </location>
</feature>
<dbReference type="InterPro" id="IPR029063">
    <property type="entry name" value="SAM-dependent_MTases_sf"/>
</dbReference>
<keyword evidence="6" id="KW-1185">Reference proteome</keyword>
<evidence type="ECO:0000313" key="6">
    <source>
        <dbReference type="Proteomes" id="UP000663829"/>
    </source>
</evidence>